<dbReference type="AlphaFoldDB" id="A0A330GWG3"/>
<evidence type="ECO:0000259" key="1">
    <source>
        <dbReference type="Pfam" id="PF12680"/>
    </source>
</evidence>
<feature type="domain" description="SnoaL-like" evidence="1">
    <location>
        <begin position="11"/>
        <end position="75"/>
    </location>
</feature>
<dbReference type="OrthoDB" id="8684708at2"/>
<evidence type="ECO:0000313" key="3">
    <source>
        <dbReference type="Proteomes" id="UP000251956"/>
    </source>
</evidence>
<dbReference type="EMBL" id="QMBQ01000007">
    <property type="protein sequence ID" value="RAZ73971.1"/>
    <property type="molecule type" value="Genomic_DNA"/>
</dbReference>
<dbReference type="Proteomes" id="UP000251956">
    <property type="component" value="Unassembled WGS sequence"/>
</dbReference>
<reference evidence="2 3" key="1">
    <citation type="submission" date="2018-07" db="EMBL/GenBank/DDBJ databases">
        <title>Diversity of Mesorhizobium strains in Brazil.</title>
        <authorList>
            <person name="Helene L.C.F."/>
            <person name="Dall'Agnol R."/>
            <person name="Delamuta J.R.M."/>
            <person name="Hungria M."/>
        </authorList>
    </citation>
    <scope>NUCLEOTIDE SEQUENCE [LARGE SCALE GENOMIC DNA]</scope>
    <source>
        <strain evidence="2 3">CNPSo 3140</strain>
    </source>
</reference>
<proteinExistence type="predicted"/>
<dbReference type="RefSeq" id="WP_112129744.1">
    <property type="nucleotide sequence ID" value="NZ_QMBQ01000007.1"/>
</dbReference>
<name>A0A330GWG3_9HYPH</name>
<dbReference type="SUPFAM" id="SSF54427">
    <property type="entry name" value="NTF2-like"/>
    <property type="match status" value="1"/>
</dbReference>
<sequence>MTVTLPAPLADYFVANNRHDIDAMLAPFTLDAIVKDEGETHRGTEAIRRWMQSTTDKYHAKVEVKEASVTANAWRIAGIVSGDFPGSPITLHYNFTLGGDRIAKLEIGL</sequence>
<dbReference type="Pfam" id="PF12680">
    <property type="entry name" value="SnoaL_2"/>
    <property type="match status" value="1"/>
</dbReference>
<gene>
    <name evidence="2" type="ORF">DPM35_24375</name>
</gene>
<dbReference type="InterPro" id="IPR037401">
    <property type="entry name" value="SnoaL-like"/>
</dbReference>
<accession>A0A330GWG3</accession>
<protein>
    <submittedName>
        <fullName evidence="2">Nuclear transport factor 2 family protein</fullName>
    </submittedName>
</protein>
<dbReference type="InterPro" id="IPR032710">
    <property type="entry name" value="NTF2-like_dom_sf"/>
</dbReference>
<evidence type="ECO:0000313" key="2">
    <source>
        <dbReference type="EMBL" id="RAZ73971.1"/>
    </source>
</evidence>
<keyword evidence="3" id="KW-1185">Reference proteome</keyword>
<organism evidence="2 3">
    <name type="scientific">Mesorhizobium atlanticum</name>
    <dbReference type="NCBI Taxonomy" id="2233532"/>
    <lineage>
        <taxon>Bacteria</taxon>
        <taxon>Pseudomonadati</taxon>
        <taxon>Pseudomonadota</taxon>
        <taxon>Alphaproteobacteria</taxon>
        <taxon>Hyphomicrobiales</taxon>
        <taxon>Phyllobacteriaceae</taxon>
        <taxon>Mesorhizobium</taxon>
    </lineage>
</organism>
<dbReference type="Gene3D" id="3.10.450.50">
    <property type="match status" value="1"/>
</dbReference>
<comment type="caution">
    <text evidence="2">The sequence shown here is derived from an EMBL/GenBank/DDBJ whole genome shotgun (WGS) entry which is preliminary data.</text>
</comment>